<proteinExistence type="predicted"/>
<sequence length="194" mass="21018">MIEIDIPGDAPAEFRLAVDSLRSASVRDELIIEQIAAPGKLAKYEVAFSANVDASATDVASDLGTGRFVLLWDQDEPEPWQSRFRVITFAKSPLETDIGADEQISDVAWAWLTEALQNRNARFIAEAGTATRIISSGYGALSNQSDHAELEIRSSWSPIDTNAAAHLEAWQDLVCIMSGFPNLPAGVTSLGLSR</sequence>
<dbReference type="RefSeq" id="WP_038502370.1">
    <property type="nucleotide sequence ID" value="NZ_AP026911.1"/>
</dbReference>
<dbReference type="STRING" id="529884.Rhola_00006970"/>
<evidence type="ECO:0000313" key="2">
    <source>
        <dbReference type="Proteomes" id="UP000067708"/>
    </source>
</evidence>
<evidence type="ECO:0008006" key="3">
    <source>
        <dbReference type="Google" id="ProtNLM"/>
    </source>
</evidence>
<organism evidence="1 2">
    <name type="scientific">Rhodoluna lacicola</name>
    <dbReference type="NCBI Taxonomy" id="529884"/>
    <lineage>
        <taxon>Bacteria</taxon>
        <taxon>Bacillati</taxon>
        <taxon>Actinomycetota</taxon>
        <taxon>Actinomycetes</taxon>
        <taxon>Micrococcales</taxon>
        <taxon>Microbacteriaceae</taxon>
        <taxon>Luna cluster</taxon>
        <taxon>Luna-1 subcluster</taxon>
        <taxon>Rhodoluna</taxon>
    </lineage>
</organism>
<keyword evidence="2" id="KW-1185">Reference proteome</keyword>
<protein>
    <recommendedName>
        <fullName evidence="3">DUF3000 family protein</fullName>
    </recommendedName>
</protein>
<reference evidence="1 2" key="1">
    <citation type="journal article" date="2014" name="Int. J. Syst. Evol. Microbiol.">
        <title>Rhodoluna lacicola gen. nov., sp. nov., a planktonic freshwater bacterium with stream-lined genome.</title>
        <authorList>
            <person name="Hahn M."/>
            <person name="Schmidt J."/>
            <person name="Taipale S.J."/>
            <person name="Doolittle W.F."/>
            <person name="Koll U."/>
        </authorList>
    </citation>
    <scope>NUCLEOTIDE SEQUENCE [LARGE SCALE GENOMIC DNA]</scope>
    <source>
        <strain evidence="1 2">MWH-Ta8</strain>
    </source>
</reference>
<dbReference type="eggNOG" id="ENOG50318WM">
    <property type="taxonomic scope" value="Bacteria"/>
</dbReference>
<evidence type="ECO:0000313" key="1">
    <source>
        <dbReference type="EMBL" id="AIC47504.1"/>
    </source>
</evidence>
<accession>A0A060JMN8</accession>
<dbReference type="Pfam" id="PF11452">
    <property type="entry name" value="DUF3000"/>
    <property type="match status" value="1"/>
</dbReference>
<dbReference type="Proteomes" id="UP000067708">
    <property type="component" value="Chromosome"/>
</dbReference>
<dbReference type="OrthoDB" id="3210980at2"/>
<name>A0A060JMN8_9MICO</name>
<dbReference type="HOGENOM" id="CLU_077385_0_0_11"/>
<gene>
    <name evidence="1" type="ORF">Rhola_00006970</name>
</gene>
<dbReference type="InterPro" id="IPR021555">
    <property type="entry name" value="DUF3000"/>
</dbReference>
<dbReference type="KEGG" id="rla:Rhola_00006970"/>
<dbReference type="EMBL" id="CP007490">
    <property type="protein sequence ID" value="AIC47504.1"/>
    <property type="molecule type" value="Genomic_DNA"/>
</dbReference>
<dbReference type="AlphaFoldDB" id="A0A060JMN8"/>